<evidence type="ECO:0000259" key="3">
    <source>
        <dbReference type="Pfam" id="PF00534"/>
    </source>
</evidence>
<dbReference type="KEGG" id="cphy:B5808_12785"/>
<dbReference type="Proteomes" id="UP000192775">
    <property type="component" value="Chromosome"/>
</dbReference>
<feature type="domain" description="Glycosyltransferase subfamily 4-like N-terminal" evidence="4">
    <location>
        <begin position="13"/>
        <end position="172"/>
    </location>
</feature>
<keyword evidence="1" id="KW-0328">Glycosyltransferase</keyword>
<evidence type="ECO:0000313" key="6">
    <source>
        <dbReference type="Proteomes" id="UP000192775"/>
    </source>
</evidence>
<keyword evidence="2" id="KW-0808">Transferase</keyword>
<dbReference type="PANTHER" id="PTHR46401:SF2">
    <property type="entry name" value="GLYCOSYLTRANSFERASE WBBK-RELATED"/>
    <property type="match status" value="1"/>
</dbReference>
<sequence>MLLDATSLPPNRGGVARYIVGLLSGLDRLGHSITVVTKERDVESLRSAAPSHRYVLAPKAVDARPARLIWEQVGLPRLARRLGARVVHSPHYTFPLLRRGASVVTVHDATFFTDPAVHSRLKRLFFTTWTRLALRRARAIVSPSRATIEALREHVGRIRGSAVVAYLAIDADVFRPPAPEAGERFGAQNDLPLERGWIAFLGTIEPRKNVPALIRAHRTLTRTRAAEGRTTPVLALSGARGWDAEAASLLDTRPEGVRELGYLPIDDLPAFLGSAALVAYPSLGEGFGLPVLEAMACGSAVLTTPRLSIPEVGGDAVVYSEPDEASLTAALADMLDDPAMTERLRSAAVLRAAEFTWEACAREHLRAYADAGVTP</sequence>
<dbReference type="InterPro" id="IPR028098">
    <property type="entry name" value="Glyco_trans_4-like_N"/>
</dbReference>
<keyword evidence="6" id="KW-1185">Reference proteome</keyword>
<dbReference type="EMBL" id="CP020715">
    <property type="protein sequence ID" value="ARJ07368.1"/>
    <property type="molecule type" value="Genomic_DNA"/>
</dbReference>
<dbReference type="InterPro" id="IPR001296">
    <property type="entry name" value="Glyco_trans_1"/>
</dbReference>
<dbReference type="Gene3D" id="3.40.50.2000">
    <property type="entry name" value="Glycogen Phosphorylase B"/>
    <property type="match status" value="2"/>
</dbReference>
<dbReference type="Pfam" id="PF00534">
    <property type="entry name" value="Glycos_transf_1"/>
    <property type="match status" value="1"/>
</dbReference>
<feature type="domain" description="Glycosyl transferase family 1" evidence="3">
    <location>
        <begin position="188"/>
        <end position="348"/>
    </location>
</feature>
<dbReference type="SUPFAM" id="SSF53756">
    <property type="entry name" value="UDP-Glycosyltransferase/glycogen phosphorylase"/>
    <property type="match status" value="1"/>
</dbReference>
<evidence type="ECO:0000313" key="5">
    <source>
        <dbReference type="EMBL" id="ARJ07368.1"/>
    </source>
</evidence>
<dbReference type="Pfam" id="PF13439">
    <property type="entry name" value="Glyco_transf_4"/>
    <property type="match status" value="1"/>
</dbReference>
<organism evidence="5 6">
    <name type="scientific">Cnuibacter physcomitrellae</name>
    <dbReference type="NCBI Taxonomy" id="1619308"/>
    <lineage>
        <taxon>Bacteria</taxon>
        <taxon>Bacillati</taxon>
        <taxon>Actinomycetota</taxon>
        <taxon>Actinomycetes</taxon>
        <taxon>Micrococcales</taxon>
        <taxon>Microbacteriaceae</taxon>
        <taxon>Cnuibacter</taxon>
    </lineage>
</organism>
<dbReference type="STRING" id="1619308.B5808_12785"/>
<name>A0A1X9LSS3_9MICO</name>
<accession>A0A1X9LSS3</accession>
<dbReference type="CDD" id="cd03809">
    <property type="entry name" value="GT4_MtfB-like"/>
    <property type="match status" value="1"/>
</dbReference>
<dbReference type="AlphaFoldDB" id="A0A1X9LSS3"/>
<proteinExistence type="predicted"/>
<reference evidence="5 6" key="1">
    <citation type="submission" date="2017-04" db="EMBL/GenBank/DDBJ databases">
        <authorList>
            <person name="Afonso C.L."/>
            <person name="Miller P.J."/>
            <person name="Scott M.A."/>
            <person name="Spackman E."/>
            <person name="Goraichik I."/>
            <person name="Dimitrov K.M."/>
            <person name="Suarez D.L."/>
            <person name="Swayne D.E."/>
        </authorList>
    </citation>
    <scope>NUCLEOTIDE SEQUENCE [LARGE SCALE GENOMIC DNA]</scope>
    <source>
        <strain evidence="6">XA(T)</strain>
    </source>
</reference>
<evidence type="ECO:0000256" key="1">
    <source>
        <dbReference type="ARBA" id="ARBA00022676"/>
    </source>
</evidence>
<dbReference type="GO" id="GO:0009103">
    <property type="term" value="P:lipopolysaccharide biosynthetic process"/>
    <property type="evidence" value="ECO:0007669"/>
    <property type="project" value="TreeGrafter"/>
</dbReference>
<gene>
    <name evidence="5" type="ORF">B5808_12785</name>
</gene>
<dbReference type="PANTHER" id="PTHR46401">
    <property type="entry name" value="GLYCOSYLTRANSFERASE WBBK-RELATED"/>
    <property type="match status" value="1"/>
</dbReference>
<dbReference type="GO" id="GO:0016757">
    <property type="term" value="F:glycosyltransferase activity"/>
    <property type="evidence" value="ECO:0007669"/>
    <property type="project" value="UniProtKB-KW"/>
</dbReference>
<evidence type="ECO:0000259" key="4">
    <source>
        <dbReference type="Pfam" id="PF13439"/>
    </source>
</evidence>
<protein>
    <submittedName>
        <fullName evidence="5">Uncharacterized protein</fullName>
    </submittedName>
</protein>
<evidence type="ECO:0000256" key="2">
    <source>
        <dbReference type="ARBA" id="ARBA00022679"/>
    </source>
</evidence>